<dbReference type="EMBL" id="FPBK01000013">
    <property type="protein sequence ID" value="SFU68630.1"/>
    <property type="molecule type" value="Genomic_DNA"/>
</dbReference>
<reference evidence="3 4" key="1">
    <citation type="submission" date="2016-10" db="EMBL/GenBank/DDBJ databases">
        <authorList>
            <person name="de Groot N.N."/>
        </authorList>
    </citation>
    <scope>NUCLEOTIDE SEQUENCE [LARGE SCALE GENOMIC DNA]</scope>
    <source>
        <strain evidence="3 4">CGMCC 1.12333</strain>
    </source>
</reference>
<accession>A0A1I7I6V5</accession>
<dbReference type="NCBIfam" id="NF009150">
    <property type="entry name" value="PRK12497.1-3"/>
    <property type="match status" value="1"/>
</dbReference>
<name>A0A1I7I6V5_9FLAO</name>
<keyword evidence="4" id="KW-1185">Reference proteome</keyword>
<gene>
    <name evidence="3" type="ORF">SAMN05216480_11353</name>
</gene>
<dbReference type="Pfam" id="PF02021">
    <property type="entry name" value="UPF0102"/>
    <property type="match status" value="1"/>
</dbReference>
<dbReference type="STRING" id="1224947.SAMN05216480_11353"/>
<dbReference type="PANTHER" id="PTHR34039:SF1">
    <property type="entry name" value="UPF0102 PROTEIN YRAN"/>
    <property type="match status" value="1"/>
</dbReference>
<dbReference type="Gene3D" id="3.40.1350.10">
    <property type="match status" value="1"/>
</dbReference>
<sequence>MAEHNQFGKEAEERAAQYLLGKKYSILERNYYYQKAEIDILALKENTLVVVEVKARSSSYFGEPEQFVSKKKIRLLTNAVDIYVNKNDLDVEVRFDIISILRQNNELIVNHIEDAFYFF</sequence>
<evidence type="ECO:0000313" key="4">
    <source>
        <dbReference type="Proteomes" id="UP000199138"/>
    </source>
</evidence>
<dbReference type="OrthoDB" id="9802516at2"/>
<keyword evidence="3" id="KW-0378">Hydrolase</keyword>
<evidence type="ECO:0000256" key="2">
    <source>
        <dbReference type="HAMAP-Rule" id="MF_00048"/>
    </source>
</evidence>
<dbReference type="HAMAP" id="MF_00048">
    <property type="entry name" value="UPF0102"/>
    <property type="match status" value="1"/>
</dbReference>
<dbReference type="InterPro" id="IPR011335">
    <property type="entry name" value="Restrct_endonuc-II-like"/>
</dbReference>
<evidence type="ECO:0000256" key="1">
    <source>
        <dbReference type="ARBA" id="ARBA00006738"/>
    </source>
</evidence>
<dbReference type="GO" id="GO:0003676">
    <property type="term" value="F:nucleic acid binding"/>
    <property type="evidence" value="ECO:0007669"/>
    <property type="project" value="InterPro"/>
</dbReference>
<dbReference type="RefSeq" id="WP_093025982.1">
    <property type="nucleotide sequence ID" value="NZ_FPBK01000013.1"/>
</dbReference>
<organism evidence="3 4">
    <name type="scientific">Pustulibacterium marinum</name>
    <dbReference type="NCBI Taxonomy" id="1224947"/>
    <lineage>
        <taxon>Bacteria</taxon>
        <taxon>Pseudomonadati</taxon>
        <taxon>Bacteroidota</taxon>
        <taxon>Flavobacteriia</taxon>
        <taxon>Flavobacteriales</taxon>
        <taxon>Flavobacteriaceae</taxon>
        <taxon>Pustulibacterium</taxon>
    </lineage>
</organism>
<dbReference type="InterPro" id="IPR003509">
    <property type="entry name" value="UPF0102_YraN-like"/>
</dbReference>
<dbReference type="InterPro" id="IPR011856">
    <property type="entry name" value="tRNA_endonuc-like_dom_sf"/>
</dbReference>
<protein>
    <recommendedName>
        <fullName evidence="2">UPF0102 protein SAMN05216480_11353</fullName>
    </recommendedName>
</protein>
<comment type="similarity">
    <text evidence="1 2">Belongs to the UPF0102 family.</text>
</comment>
<proteinExistence type="inferred from homology"/>
<dbReference type="SUPFAM" id="SSF52980">
    <property type="entry name" value="Restriction endonuclease-like"/>
    <property type="match status" value="1"/>
</dbReference>
<dbReference type="PANTHER" id="PTHR34039">
    <property type="entry name" value="UPF0102 PROTEIN YRAN"/>
    <property type="match status" value="1"/>
</dbReference>
<evidence type="ECO:0000313" key="3">
    <source>
        <dbReference type="EMBL" id="SFU68630.1"/>
    </source>
</evidence>
<dbReference type="AlphaFoldDB" id="A0A1I7I6V5"/>
<dbReference type="CDD" id="cd20736">
    <property type="entry name" value="PoNe_Nuclease"/>
    <property type="match status" value="1"/>
</dbReference>
<dbReference type="GO" id="GO:0004519">
    <property type="term" value="F:endonuclease activity"/>
    <property type="evidence" value="ECO:0007669"/>
    <property type="project" value="UniProtKB-KW"/>
</dbReference>
<keyword evidence="3" id="KW-0255">Endonuclease</keyword>
<dbReference type="Proteomes" id="UP000199138">
    <property type="component" value="Unassembled WGS sequence"/>
</dbReference>
<keyword evidence="3" id="KW-0540">Nuclease</keyword>